<evidence type="ECO:0000313" key="3">
    <source>
        <dbReference type="Proteomes" id="UP000177372"/>
    </source>
</evidence>
<dbReference type="STRING" id="1798512.A3A39_00940"/>
<sequence length="96" mass="10781">MTTKRIGVLFLYFIGFLFAFKVFAAVLSVIVIPIFYFMYAFFVGTTDGGEIVRSGLAYKTTLLAIQLVSIFLAFYLMKRIDSHYSAQTPKLTTPSA</sequence>
<accession>A0A1F6F1T3</accession>
<keyword evidence="1" id="KW-0472">Membrane</keyword>
<keyword evidence="1" id="KW-1133">Transmembrane helix</keyword>
<keyword evidence="1" id="KW-0812">Transmembrane</keyword>
<dbReference type="AlphaFoldDB" id="A0A1F6F1T3"/>
<reference evidence="2 3" key="1">
    <citation type="journal article" date="2016" name="Nat. Commun.">
        <title>Thousands of microbial genomes shed light on interconnected biogeochemical processes in an aquifer system.</title>
        <authorList>
            <person name="Anantharaman K."/>
            <person name="Brown C.T."/>
            <person name="Hug L.A."/>
            <person name="Sharon I."/>
            <person name="Castelle C.J."/>
            <person name="Probst A.J."/>
            <person name="Thomas B.C."/>
            <person name="Singh A."/>
            <person name="Wilkins M.J."/>
            <person name="Karaoz U."/>
            <person name="Brodie E.L."/>
            <person name="Williams K.H."/>
            <person name="Hubbard S.S."/>
            <person name="Banfield J.F."/>
        </authorList>
    </citation>
    <scope>NUCLEOTIDE SEQUENCE [LARGE SCALE GENOMIC DNA]</scope>
</reference>
<evidence type="ECO:0000256" key="1">
    <source>
        <dbReference type="SAM" id="Phobius"/>
    </source>
</evidence>
<feature type="transmembrane region" description="Helical" evidence="1">
    <location>
        <begin position="9"/>
        <end position="36"/>
    </location>
</feature>
<feature type="transmembrane region" description="Helical" evidence="1">
    <location>
        <begin position="56"/>
        <end position="77"/>
    </location>
</feature>
<organism evidence="2 3">
    <name type="scientific">Candidatus Kaiserbacteria bacterium RIFCSPLOWO2_01_FULL_54_13</name>
    <dbReference type="NCBI Taxonomy" id="1798512"/>
    <lineage>
        <taxon>Bacteria</taxon>
        <taxon>Candidatus Kaiseribacteriota</taxon>
    </lineage>
</organism>
<evidence type="ECO:0000313" key="2">
    <source>
        <dbReference type="EMBL" id="OGG79818.1"/>
    </source>
</evidence>
<dbReference type="EMBL" id="MFLZ01000018">
    <property type="protein sequence ID" value="OGG79818.1"/>
    <property type="molecule type" value="Genomic_DNA"/>
</dbReference>
<comment type="caution">
    <text evidence="2">The sequence shown here is derived from an EMBL/GenBank/DDBJ whole genome shotgun (WGS) entry which is preliminary data.</text>
</comment>
<proteinExistence type="predicted"/>
<protein>
    <submittedName>
        <fullName evidence="2">Uncharacterized protein</fullName>
    </submittedName>
</protein>
<name>A0A1F6F1T3_9BACT</name>
<gene>
    <name evidence="2" type="ORF">A3A39_00940</name>
</gene>
<dbReference type="Proteomes" id="UP000177372">
    <property type="component" value="Unassembled WGS sequence"/>
</dbReference>